<accession>A0ABR6VYQ6</accession>
<comment type="caution">
    <text evidence="1">The sequence shown here is derived from an EMBL/GenBank/DDBJ whole genome shotgun (WGS) entry which is preliminary data.</text>
</comment>
<organism evidence="1 2">
    <name type="scientific">Rufibacter sediminis</name>
    <dbReference type="NCBI Taxonomy" id="2762756"/>
    <lineage>
        <taxon>Bacteria</taxon>
        <taxon>Pseudomonadati</taxon>
        <taxon>Bacteroidota</taxon>
        <taxon>Cytophagia</taxon>
        <taxon>Cytophagales</taxon>
        <taxon>Hymenobacteraceae</taxon>
        <taxon>Rufibacter</taxon>
    </lineage>
</organism>
<protein>
    <submittedName>
        <fullName evidence="1">Uncharacterized protein</fullName>
    </submittedName>
</protein>
<dbReference type="RefSeq" id="WP_186641662.1">
    <property type="nucleotide sequence ID" value="NZ_JACOAF010000049.1"/>
</dbReference>
<evidence type="ECO:0000313" key="1">
    <source>
        <dbReference type="EMBL" id="MBC3542085.1"/>
    </source>
</evidence>
<dbReference type="EMBL" id="JACOAF010000049">
    <property type="protein sequence ID" value="MBC3542085.1"/>
    <property type="molecule type" value="Genomic_DNA"/>
</dbReference>
<name>A0ABR6VYQ6_9BACT</name>
<proteinExistence type="predicted"/>
<dbReference type="Proteomes" id="UP000659698">
    <property type="component" value="Unassembled WGS sequence"/>
</dbReference>
<gene>
    <name evidence="1" type="ORF">H7U12_20515</name>
</gene>
<keyword evidence="2" id="KW-1185">Reference proteome</keyword>
<reference evidence="1 2" key="1">
    <citation type="journal article" date="2019" name="Int. J. Syst. Evol. Microbiol.">
        <title>Rufibacter sediminis sp. nov., isolated from freshwater lake sediment.</title>
        <authorList>
            <person name="Qu J.H."/>
            <person name="Zhang L.J."/>
            <person name="Fu Y.H."/>
            <person name="Li H.F."/>
        </authorList>
    </citation>
    <scope>NUCLEOTIDE SEQUENCE [LARGE SCALE GENOMIC DNA]</scope>
    <source>
        <strain evidence="1 2">H-1</strain>
    </source>
</reference>
<sequence length="275" mass="30646">MKAESPSFAILHLFATGSYGLRQGLLHIGVLSLQRGQSGLREWFINPEAEFGRSVQKQSRISKEQAKSAPTWQEQKAEVQGYLSTFTHVFFFQERHEQTWFKNYILAGMPAPPVAADLAVLSSFFLPHLNLMEMGDVVALSSIAQKKPASQPMHVALAALHTQLFKLLEVLLQKIPSTPEDESGQPPLFLQLLQQVLALGTVYMGSAWRTLQAAAEHIETLEPLDLHWLMPPPTSEVPVLPFHLRKLLSSWLPTVTDATVVKPRVDIATPSDQLI</sequence>
<evidence type="ECO:0000313" key="2">
    <source>
        <dbReference type="Proteomes" id="UP000659698"/>
    </source>
</evidence>